<name>A0A2P5B529_TREOI</name>
<evidence type="ECO:0000256" key="2">
    <source>
        <dbReference type="ARBA" id="ARBA00022630"/>
    </source>
</evidence>
<dbReference type="Gene3D" id="3.50.50.60">
    <property type="entry name" value="FAD/NAD(P)-binding domain"/>
    <property type="match status" value="1"/>
</dbReference>
<comment type="caution">
    <text evidence="5">The sequence shown here is derived from an EMBL/GenBank/DDBJ whole genome shotgun (WGS) entry which is preliminary data.</text>
</comment>
<protein>
    <submittedName>
        <fullName evidence="5">tRNA uridine 5-carboxymethylaminomethyl modification enzyme MnmG-related</fullName>
    </submittedName>
</protein>
<accession>A0A2P5B529</accession>
<dbReference type="SUPFAM" id="SSF51905">
    <property type="entry name" value="FAD/NAD(P)-binding domain"/>
    <property type="match status" value="1"/>
</dbReference>
<keyword evidence="3" id="KW-0274">FAD</keyword>
<reference evidence="6" key="1">
    <citation type="submission" date="2016-06" db="EMBL/GenBank/DDBJ databases">
        <title>Parallel loss of symbiosis genes in relatives of nitrogen-fixing non-legume Parasponia.</title>
        <authorList>
            <person name="Van Velzen R."/>
            <person name="Holmer R."/>
            <person name="Bu F."/>
            <person name="Rutten L."/>
            <person name="Van Zeijl A."/>
            <person name="Liu W."/>
            <person name="Santuari L."/>
            <person name="Cao Q."/>
            <person name="Sharma T."/>
            <person name="Shen D."/>
            <person name="Roswanjaya Y."/>
            <person name="Wardhani T."/>
            <person name="Kalhor M.S."/>
            <person name="Jansen J."/>
            <person name="Van den Hoogen J."/>
            <person name="Gungor B."/>
            <person name="Hartog M."/>
            <person name="Hontelez J."/>
            <person name="Verver J."/>
            <person name="Yang W.-C."/>
            <person name="Schijlen E."/>
            <person name="Repin R."/>
            <person name="Schilthuizen M."/>
            <person name="Schranz E."/>
            <person name="Heidstra R."/>
            <person name="Miyata K."/>
            <person name="Fedorova E."/>
            <person name="Kohlen W."/>
            <person name="Bisseling T."/>
            <person name="Smit S."/>
            <person name="Geurts R."/>
        </authorList>
    </citation>
    <scope>NUCLEOTIDE SEQUENCE [LARGE SCALE GENOMIC DNA]</scope>
    <source>
        <strain evidence="6">cv. RG33-2</strain>
    </source>
</reference>
<dbReference type="Pfam" id="PF01134">
    <property type="entry name" value="GIDA"/>
    <property type="match status" value="1"/>
</dbReference>
<dbReference type="InterPro" id="IPR036188">
    <property type="entry name" value="FAD/NAD-bd_sf"/>
</dbReference>
<proteinExistence type="predicted"/>
<evidence type="ECO:0000259" key="4">
    <source>
        <dbReference type="Pfam" id="PF01134"/>
    </source>
</evidence>
<dbReference type="AlphaFoldDB" id="A0A2P5B529"/>
<dbReference type="EMBL" id="JXTC01000605">
    <property type="protein sequence ID" value="PON43892.1"/>
    <property type="molecule type" value="Genomic_DNA"/>
</dbReference>
<sequence>MGMSKGRMTGMRMIMERLVRKSRAWRRMESLKKMGRKSDGTLDEKYRVIVVGGGHVGCGAALPSARMGKKLFFSR</sequence>
<evidence type="ECO:0000313" key="5">
    <source>
        <dbReference type="EMBL" id="PON43892.1"/>
    </source>
</evidence>
<keyword evidence="2" id="KW-0285">Flavoprotein</keyword>
<keyword evidence="6" id="KW-1185">Reference proteome</keyword>
<evidence type="ECO:0000256" key="3">
    <source>
        <dbReference type="ARBA" id="ARBA00022827"/>
    </source>
</evidence>
<organism evidence="5 6">
    <name type="scientific">Trema orientale</name>
    <name type="common">Charcoal tree</name>
    <name type="synonym">Celtis orientalis</name>
    <dbReference type="NCBI Taxonomy" id="63057"/>
    <lineage>
        <taxon>Eukaryota</taxon>
        <taxon>Viridiplantae</taxon>
        <taxon>Streptophyta</taxon>
        <taxon>Embryophyta</taxon>
        <taxon>Tracheophyta</taxon>
        <taxon>Spermatophyta</taxon>
        <taxon>Magnoliopsida</taxon>
        <taxon>eudicotyledons</taxon>
        <taxon>Gunneridae</taxon>
        <taxon>Pentapetalae</taxon>
        <taxon>rosids</taxon>
        <taxon>fabids</taxon>
        <taxon>Rosales</taxon>
        <taxon>Cannabaceae</taxon>
        <taxon>Trema</taxon>
    </lineage>
</organism>
<dbReference type="Proteomes" id="UP000237000">
    <property type="component" value="Unassembled WGS sequence"/>
</dbReference>
<evidence type="ECO:0000313" key="6">
    <source>
        <dbReference type="Proteomes" id="UP000237000"/>
    </source>
</evidence>
<evidence type="ECO:0000256" key="1">
    <source>
        <dbReference type="ARBA" id="ARBA00001974"/>
    </source>
</evidence>
<gene>
    <name evidence="5" type="ORF">TorRG33x02_332590</name>
</gene>
<feature type="domain" description="MnmG N-terminal" evidence="4">
    <location>
        <begin position="48"/>
        <end position="70"/>
    </location>
</feature>
<dbReference type="InParanoid" id="A0A2P5B529"/>
<dbReference type="InterPro" id="IPR040131">
    <property type="entry name" value="MnmG_N"/>
</dbReference>
<comment type="cofactor">
    <cofactor evidence="1">
        <name>FAD</name>
        <dbReference type="ChEBI" id="CHEBI:57692"/>
    </cofactor>
</comment>